<evidence type="ECO:0000256" key="1">
    <source>
        <dbReference type="SAM" id="MobiDB-lite"/>
    </source>
</evidence>
<feature type="region of interest" description="Disordered" evidence="1">
    <location>
        <begin position="69"/>
        <end position="89"/>
    </location>
</feature>
<dbReference type="Proteomes" id="UP001153954">
    <property type="component" value="Unassembled WGS sequence"/>
</dbReference>
<accession>A0AAU9THS8</accession>
<comment type="caution">
    <text evidence="2">The sequence shown here is derived from an EMBL/GenBank/DDBJ whole genome shotgun (WGS) entry which is preliminary data.</text>
</comment>
<dbReference type="EMBL" id="CAKOGL010000004">
    <property type="protein sequence ID" value="CAH2085677.1"/>
    <property type="molecule type" value="Genomic_DNA"/>
</dbReference>
<keyword evidence="3" id="KW-1185">Reference proteome</keyword>
<reference evidence="2" key="1">
    <citation type="submission" date="2022-03" db="EMBL/GenBank/DDBJ databases">
        <authorList>
            <person name="Tunstrom K."/>
        </authorList>
    </citation>
    <scope>NUCLEOTIDE SEQUENCE</scope>
</reference>
<evidence type="ECO:0000313" key="3">
    <source>
        <dbReference type="Proteomes" id="UP001153954"/>
    </source>
</evidence>
<sequence>MLFEFRKVFLSFMGSIIIESVNTLPPKLKALSSNGDPIRTTLMQLQLPIGCLVTLMRLLNAILHTPERALPRGMDDKEDHHPSPKFRKD</sequence>
<name>A0AAU9THS8_EUPED</name>
<proteinExistence type="predicted"/>
<gene>
    <name evidence="2" type="ORF">EEDITHA_LOCUS2125</name>
</gene>
<organism evidence="2 3">
    <name type="scientific">Euphydryas editha</name>
    <name type="common">Edith's checkerspot</name>
    <dbReference type="NCBI Taxonomy" id="104508"/>
    <lineage>
        <taxon>Eukaryota</taxon>
        <taxon>Metazoa</taxon>
        <taxon>Ecdysozoa</taxon>
        <taxon>Arthropoda</taxon>
        <taxon>Hexapoda</taxon>
        <taxon>Insecta</taxon>
        <taxon>Pterygota</taxon>
        <taxon>Neoptera</taxon>
        <taxon>Endopterygota</taxon>
        <taxon>Lepidoptera</taxon>
        <taxon>Glossata</taxon>
        <taxon>Ditrysia</taxon>
        <taxon>Papilionoidea</taxon>
        <taxon>Nymphalidae</taxon>
        <taxon>Nymphalinae</taxon>
        <taxon>Euphydryas</taxon>
    </lineage>
</organism>
<evidence type="ECO:0000313" key="2">
    <source>
        <dbReference type="EMBL" id="CAH2085677.1"/>
    </source>
</evidence>
<protein>
    <submittedName>
        <fullName evidence="2">Uncharacterized protein</fullName>
    </submittedName>
</protein>
<feature type="compositionally biased region" description="Basic and acidic residues" evidence="1">
    <location>
        <begin position="69"/>
        <end position="82"/>
    </location>
</feature>
<dbReference type="AlphaFoldDB" id="A0AAU9THS8"/>